<protein>
    <recommendedName>
        <fullName evidence="4">DUF4373 domain-containing protein</fullName>
    </recommendedName>
</protein>
<proteinExistence type="predicted"/>
<feature type="region of interest" description="Disordered" evidence="1">
    <location>
        <begin position="255"/>
        <end position="284"/>
    </location>
</feature>
<feature type="compositionally biased region" description="Polar residues" evidence="1">
    <location>
        <begin position="168"/>
        <end position="179"/>
    </location>
</feature>
<comment type="caution">
    <text evidence="2">The sequence shown here is derived from an EMBL/GenBank/DDBJ whole genome shotgun (WGS) entry which is preliminary data.</text>
</comment>
<gene>
    <name evidence="2" type="ORF">MCC10002_0692</name>
</gene>
<evidence type="ECO:0008006" key="4">
    <source>
        <dbReference type="Google" id="ProtNLM"/>
    </source>
</evidence>
<evidence type="ECO:0000313" key="2">
    <source>
        <dbReference type="EMBL" id="TCD74975.1"/>
    </source>
</evidence>
<feature type="compositionally biased region" description="Basic and acidic residues" evidence="1">
    <location>
        <begin position="102"/>
        <end position="113"/>
    </location>
</feature>
<reference evidence="2 3" key="1">
    <citation type="journal article" date="2018" name="Sci. Rep.">
        <title>Genomic diversity and distribution of Bifidobacterium longum subsp. longum across the human lifespan.</title>
        <authorList>
            <person name="Odamaki T."/>
            <person name="Bottacini F."/>
            <person name="Kato K."/>
            <person name="Mitsuyama E."/>
            <person name="Yoshida K."/>
            <person name="Horigome A."/>
            <person name="Xiao J.Z."/>
            <person name="van Sinderen D."/>
        </authorList>
    </citation>
    <scope>NUCLEOTIDE SEQUENCE [LARGE SCALE GENOMIC DNA]</scope>
    <source>
        <strain evidence="2 3">MCC10002</strain>
    </source>
</reference>
<dbReference type="Proteomes" id="UP000293701">
    <property type="component" value="Unassembled WGS sequence"/>
</dbReference>
<name>A0A4R0S6N4_BIFLL</name>
<organism evidence="2 3">
    <name type="scientific">Bifidobacterium longum subsp. longum</name>
    <dbReference type="NCBI Taxonomy" id="1679"/>
    <lineage>
        <taxon>Bacteria</taxon>
        <taxon>Bacillati</taxon>
        <taxon>Actinomycetota</taxon>
        <taxon>Actinomycetes</taxon>
        <taxon>Bifidobacteriales</taxon>
        <taxon>Bifidobacteriaceae</taxon>
        <taxon>Bifidobacterium</taxon>
    </lineage>
</organism>
<dbReference type="AlphaFoldDB" id="A0A4R0S6N4"/>
<dbReference type="EMBL" id="SHPM01000015">
    <property type="protein sequence ID" value="TCD74975.1"/>
    <property type="molecule type" value="Genomic_DNA"/>
</dbReference>
<dbReference type="RefSeq" id="WP_131308516.1">
    <property type="nucleotide sequence ID" value="NZ_BNHE01000018.1"/>
</dbReference>
<evidence type="ECO:0000313" key="3">
    <source>
        <dbReference type="Proteomes" id="UP000293701"/>
    </source>
</evidence>
<sequence>MAGHDMEKFAKLSTRLWQNEKVRVFAMEHPSAFSVWTFAISYCAGELNDGELSRFHLKCLLGASDEDIDALIDAHLLDEHEDGTLWLHDFVAAQGRSRADVEEAKAKKAEAGRKGGAASGKSRNVKQDSSKTKQTRSTNEADVKQDSSKTKPDTDTDTDTDTDKNSSNEEFSLPQTPSQAEGAAESADEDYPIEFEQFWETYPRKTGKRKAYSAWQKARRKTNNTFLLAKASLYAADPNREPGYTLTPANWLDGEHWDDDPLPAKPEPTARPSPSAWNRSQANQDANAALIAHYAAEEAAENQSREGVLTC</sequence>
<evidence type="ECO:0000256" key="1">
    <source>
        <dbReference type="SAM" id="MobiDB-lite"/>
    </source>
</evidence>
<feature type="compositionally biased region" description="Basic and acidic residues" evidence="1">
    <location>
        <begin position="139"/>
        <end position="154"/>
    </location>
</feature>
<feature type="region of interest" description="Disordered" evidence="1">
    <location>
        <begin position="102"/>
        <end position="189"/>
    </location>
</feature>
<accession>A0A4R0S6N4</accession>
<feature type="compositionally biased region" description="Polar residues" evidence="1">
    <location>
        <begin position="275"/>
        <end position="284"/>
    </location>
</feature>